<evidence type="ECO:0000256" key="12">
    <source>
        <dbReference type="ARBA" id="ARBA00034430"/>
    </source>
</evidence>
<name>A0A7C9M132_9GAMM</name>
<evidence type="ECO:0000256" key="6">
    <source>
        <dbReference type="ARBA" id="ARBA00022826"/>
    </source>
</evidence>
<feature type="transmembrane region" description="Helical" evidence="13">
    <location>
        <begin position="196"/>
        <end position="215"/>
    </location>
</feature>
<comment type="caution">
    <text evidence="14">The sequence shown here is derived from an EMBL/GenBank/DDBJ whole genome shotgun (WGS) entry which is preliminary data.</text>
</comment>
<comment type="catalytic activity">
    <reaction evidence="12">
        <text>K(+)(in) = K(+)(out)</text>
        <dbReference type="Rhea" id="RHEA:29463"/>
        <dbReference type="ChEBI" id="CHEBI:29103"/>
    </reaction>
</comment>
<evidence type="ECO:0000256" key="13">
    <source>
        <dbReference type="SAM" id="Phobius"/>
    </source>
</evidence>
<evidence type="ECO:0000256" key="10">
    <source>
        <dbReference type="ARBA" id="ARBA00023136"/>
    </source>
</evidence>
<evidence type="ECO:0000256" key="8">
    <source>
        <dbReference type="ARBA" id="ARBA00022989"/>
    </source>
</evidence>
<proteinExistence type="inferred from homology"/>
<evidence type="ECO:0000256" key="7">
    <source>
        <dbReference type="ARBA" id="ARBA00022958"/>
    </source>
</evidence>
<dbReference type="GO" id="GO:0005267">
    <property type="term" value="F:potassium channel activity"/>
    <property type="evidence" value="ECO:0007669"/>
    <property type="project" value="UniProtKB-KW"/>
</dbReference>
<keyword evidence="15" id="KW-1185">Reference proteome</keyword>
<keyword evidence="8 13" id="KW-1133">Transmembrane helix</keyword>
<accession>A0A7C9M132</accession>
<organism evidence="14 15">
    <name type="scientific">Noviluteimonas gilva</name>
    <dbReference type="NCBI Taxonomy" id="2682097"/>
    <lineage>
        <taxon>Bacteria</taxon>
        <taxon>Pseudomonadati</taxon>
        <taxon>Pseudomonadota</taxon>
        <taxon>Gammaproteobacteria</taxon>
        <taxon>Lysobacterales</taxon>
        <taxon>Lysobacteraceae</taxon>
        <taxon>Noviluteimonas</taxon>
    </lineage>
</organism>
<feature type="transmembrane region" description="Helical" evidence="13">
    <location>
        <begin position="244"/>
        <end position="269"/>
    </location>
</feature>
<evidence type="ECO:0000256" key="3">
    <source>
        <dbReference type="ARBA" id="ARBA00022448"/>
    </source>
</evidence>
<evidence type="ECO:0000256" key="4">
    <source>
        <dbReference type="ARBA" id="ARBA00022538"/>
    </source>
</evidence>
<keyword evidence="7" id="KW-0630">Potassium</keyword>
<keyword evidence="10 13" id="KW-0472">Membrane</keyword>
<keyword evidence="6" id="KW-0631">Potassium channel</keyword>
<dbReference type="InterPro" id="IPR010617">
    <property type="entry name" value="TMEM175-like"/>
</dbReference>
<keyword evidence="5 13" id="KW-0812">Transmembrane</keyword>
<keyword evidence="11" id="KW-0407">Ion channel</keyword>
<dbReference type="GO" id="GO:0016020">
    <property type="term" value="C:membrane"/>
    <property type="evidence" value="ECO:0007669"/>
    <property type="project" value="UniProtKB-SubCell"/>
</dbReference>
<evidence type="ECO:0000256" key="11">
    <source>
        <dbReference type="ARBA" id="ARBA00023303"/>
    </source>
</evidence>
<keyword evidence="9" id="KW-0406">Ion transport</keyword>
<dbReference type="AlphaFoldDB" id="A0A7C9M132"/>
<reference evidence="14 15" key="1">
    <citation type="submission" date="2019-12" db="EMBL/GenBank/DDBJ databases">
        <authorList>
            <person name="Xu J."/>
        </authorList>
    </citation>
    <scope>NUCLEOTIDE SEQUENCE [LARGE SCALE GENOMIC DNA]</scope>
    <source>
        <strain evidence="14 15">HX-5-24</strain>
    </source>
</reference>
<evidence type="ECO:0000313" key="15">
    <source>
        <dbReference type="Proteomes" id="UP000479692"/>
    </source>
</evidence>
<comment type="similarity">
    <text evidence="2">Belongs to the TMEM175 family.</text>
</comment>
<feature type="transmembrane region" description="Helical" evidence="13">
    <location>
        <begin position="80"/>
        <end position="100"/>
    </location>
</feature>
<feature type="transmembrane region" description="Helical" evidence="13">
    <location>
        <begin position="275"/>
        <end position="292"/>
    </location>
</feature>
<evidence type="ECO:0000256" key="9">
    <source>
        <dbReference type="ARBA" id="ARBA00023065"/>
    </source>
</evidence>
<dbReference type="GO" id="GO:0015252">
    <property type="term" value="F:proton channel activity"/>
    <property type="evidence" value="ECO:0007669"/>
    <property type="project" value="InterPro"/>
</dbReference>
<evidence type="ECO:0000256" key="2">
    <source>
        <dbReference type="ARBA" id="ARBA00006920"/>
    </source>
</evidence>
<feature type="transmembrane region" description="Helical" evidence="13">
    <location>
        <begin position="112"/>
        <end position="131"/>
    </location>
</feature>
<dbReference type="Pfam" id="PF06736">
    <property type="entry name" value="TMEM175"/>
    <property type="match status" value="1"/>
</dbReference>
<protein>
    <submittedName>
        <fullName evidence="14">DUF1211 domain-containing protein</fullName>
    </submittedName>
</protein>
<keyword evidence="4" id="KW-0633">Potassium transport</keyword>
<evidence type="ECO:0000313" key="14">
    <source>
        <dbReference type="EMBL" id="MUV12846.1"/>
    </source>
</evidence>
<dbReference type="Proteomes" id="UP000479692">
    <property type="component" value="Unassembled WGS sequence"/>
</dbReference>
<sequence length="306" mass="34090">MRSGSPWSRARACSTSWAYCSGLLPDSVEAVNIPGVYQRAGVTMVPWPRRCVATKGPVMDLSQLPVEQGFRMRGQQVTRVETFVDAAFAFSLTLLVIFYNELPDTVAELRDALRRVPTFAVCFVLLSMFWASHNRWSRRFGMEDAKSTVLSLAFVLVVLVYVYPLRMVTSSGLSLLTGGFVPSELGMDRSQWMLDLQTAFIVYGLGFGALSWLLWRMNVHALRRADVLALDATERFNTQSESGVYALMTASAFGSVMVSFVMLAAPVAWLNNFTVGLPMWLYSAMGMLLWAYRARRERVGPKGATA</sequence>
<evidence type="ECO:0000256" key="5">
    <source>
        <dbReference type="ARBA" id="ARBA00022692"/>
    </source>
</evidence>
<comment type="subcellular location">
    <subcellularLocation>
        <location evidence="1">Membrane</location>
        <topology evidence="1">Multi-pass membrane protein</topology>
    </subcellularLocation>
</comment>
<gene>
    <name evidence="14" type="ORF">GN331_01340</name>
</gene>
<feature type="transmembrane region" description="Helical" evidence="13">
    <location>
        <begin position="152"/>
        <end position="176"/>
    </location>
</feature>
<evidence type="ECO:0000256" key="1">
    <source>
        <dbReference type="ARBA" id="ARBA00004141"/>
    </source>
</evidence>
<dbReference type="EMBL" id="WOXT01000001">
    <property type="protein sequence ID" value="MUV12846.1"/>
    <property type="molecule type" value="Genomic_DNA"/>
</dbReference>
<keyword evidence="3" id="KW-0813">Transport</keyword>